<evidence type="ECO:0000313" key="2">
    <source>
        <dbReference type="Proteomes" id="UP001497535"/>
    </source>
</evidence>
<name>A0ACB0ZUG8_MELEN</name>
<protein>
    <submittedName>
        <fullName evidence="1">Uncharacterized protein</fullName>
    </submittedName>
</protein>
<proteinExistence type="predicted"/>
<dbReference type="Proteomes" id="UP001497535">
    <property type="component" value="Unassembled WGS sequence"/>
</dbReference>
<evidence type="ECO:0000313" key="1">
    <source>
        <dbReference type="EMBL" id="CAK5082543.1"/>
    </source>
</evidence>
<keyword evidence="2" id="KW-1185">Reference proteome</keyword>
<dbReference type="EMBL" id="CAVMJV010000047">
    <property type="protein sequence ID" value="CAK5082543.1"/>
    <property type="molecule type" value="Genomic_DNA"/>
</dbReference>
<organism evidence="1 2">
    <name type="scientific">Meloidogyne enterolobii</name>
    <name type="common">Root-knot nematode worm</name>
    <name type="synonym">Meloidogyne mayaguensis</name>
    <dbReference type="NCBI Taxonomy" id="390850"/>
    <lineage>
        <taxon>Eukaryota</taxon>
        <taxon>Metazoa</taxon>
        <taxon>Ecdysozoa</taxon>
        <taxon>Nematoda</taxon>
        <taxon>Chromadorea</taxon>
        <taxon>Rhabditida</taxon>
        <taxon>Tylenchina</taxon>
        <taxon>Tylenchomorpha</taxon>
        <taxon>Tylenchoidea</taxon>
        <taxon>Meloidogynidae</taxon>
        <taxon>Meloidogyninae</taxon>
        <taxon>Meloidogyne</taxon>
    </lineage>
</organism>
<gene>
    <name evidence="1" type="ORF">MENTE1834_LOCUS29834</name>
</gene>
<reference evidence="1" key="1">
    <citation type="submission" date="2023-11" db="EMBL/GenBank/DDBJ databases">
        <authorList>
            <person name="Poullet M."/>
        </authorList>
    </citation>
    <scope>NUCLEOTIDE SEQUENCE</scope>
    <source>
        <strain evidence="1">E1834</strain>
    </source>
</reference>
<accession>A0ACB0ZUG8</accession>
<sequence length="55" mass="6371">MIKFRHIFFSASVGSPTLALGMVFLFRLLTSIFHNFNFHLPALPCCTHAFARWEK</sequence>
<comment type="caution">
    <text evidence="1">The sequence shown here is derived from an EMBL/GenBank/DDBJ whole genome shotgun (WGS) entry which is preliminary data.</text>
</comment>